<name>A0A7S0BCF1_9DINO</name>
<dbReference type="InterPro" id="IPR036869">
    <property type="entry name" value="J_dom_sf"/>
</dbReference>
<feature type="compositionally biased region" description="Low complexity" evidence="1">
    <location>
        <begin position="391"/>
        <end position="400"/>
    </location>
</feature>
<reference evidence="2" key="1">
    <citation type="submission" date="2021-01" db="EMBL/GenBank/DDBJ databases">
        <authorList>
            <person name="Corre E."/>
            <person name="Pelletier E."/>
            <person name="Niang G."/>
            <person name="Scheremetjew M."/>
            <person name="Finn R."/>
            <person name="Kale V."/>
            <person name="Holt S."/>
            <person name="Cochrane G."/>
            <person name="Meng A."/>
            <person name="Brown T."/>
            <person name="Cohen L."/>
        </authorList>
    </citation>
    <scope>NUCLEOTIDE SEQUENCE</scope>
    <source>
        <strain evidence="2">Pbaha01</strain>
    </source>
</reference>
<sequence length="533" mass="58441">MATEARWKHVVAGIKAGGYEDGDLPMLLREAARLGGRTLLDNLPASMGLMARAAMIEVVDALVEAGLCSLDSTSDIKELTAEPTSAPELFRGQAGGKGGGEEDRESGFCRALQAAADLLRTNSFLDMIQALDILDTCRREWLPGDLGEAKQLDRLEAEGLRQYAQCQAEAERYAFAIDGYLQKAIQLDPRRAELFTERARYRLQQACPWLPQDGEFPSEAARFEAQRALEDCEHALTLDASLEEAYELALPVLLARGDLAAAEQVAKRGQVAVRGTESAGRLACERRRAQAVRSALERAEQLLAAPERQPAEIERLVGQVIVAAGERSLEAPLRRRLEFVRHAAGTQRQFEEAYGDRAAKATFDDSWAQLFDPRHAARPRAAPTPLPPQSAPRSGPPASAHGGGSGATPAHVGSHGWGLPPRRRHSGTEWRGPEWPGTRGSQYQEGTGLALKPTSGDHCTRMKSGSLPVASEEEEFQLIIVGIQRCLDGQHGHEKHRMIRQLFLEWHPDKRLGEQGLATKVFQWLQTAKESLD</sequence>
<protein>
    <submittedName>
        <fullName evidence="2">Uncharacterized protein</fullName>
    </submittedName>
</protein>
<accession>A0A7S0BCF1</accession>
<dbReference type="Gene3D" id="1.10.287.110">
    <property type="entry name" value="DnaJ domain"/>
    <property type="match status" value="1"/>
</dbReference>
<proteinExistence type="predicted"/>
<dbReference type="AlphaFoldDB" id="A0A7S0BCF1"/>
<gene>
    <name evidence="2" type="ORF">PBAH0796_LOCUS33050</name>
</gene>
<feature type="region of interest" description="Disordered" evidence="1">
    <location>
        <begin position="377"/>
        <end position="458"/>
    </location>
</feature>
<dbReference type="InterPro" id="IPR011990">
    <property type="entry name" value="TPR-like_helical_dom_sf"/>
</dbReference>
<dbReference type="EMBL" id="HBEG01054245">
    <property type="protein sequence ID" value="CAD8389517.1"/>
    <property type="molecule type" value="Transcribed_RNA"/>
</dbReference>
<dbReference type="Gene3D" id="1.25.40.10">
    <property type="entry name" value="Tetratricopeptide repeat domain"/>
    <property type="match status" value="1"/>
</dbReference>
<evidence type="ECO:0000256" key="1">
    <source>
        <dbReference type="SAM" id="MobiDB-lite"/>
    </source>
</evidence>
<evidence type="ECO:0000313" key="2">
    <source>
        <dbReference type="EMBL" id="CAD8389517.1"/>
    </source>
</evidence>
<feature type="region of interest" description="Disordered" evidence="1">
    <location>
        <begin position="81"/>
        <end position="104"/>
    </location>
</feature>
<dbReference type="SUPFAM" id="SSF48452">
    <property type="entry name" value="TPR-like"/>
    <property type="match status" value="1"/>
</dbReference>
<organism evidence="2">
    <name type="scientific">Pyrodinium bahamense</name>
    <dbReference type="NCBI Taxonomy" id="73915"/>
    <lineage>
        <taxon>Eukaryota</taxon>
        <taxon>Sar</taxon>
        <taxon>Alveolata</taxon>
        <taxon>Dinophyceae</taxon>
        <taxon>Gonyaulacales</taxon>
        <taxon>Pyrocystaceae</taxon>
        <taxon>Pyrodinium</taxon>
    </lineage>
</organism>